<dbReference type="Proteomes" id="UP001054945">
    <property type="component" value="Unassembled WGS sequence"/>
</dbReference>
<reference evidence="1 2" key="1">
    <citation type="submission" date="2021-06" db="EMBL/GenBank/DDBJ databases">
        <title>Caerostris extrusa draft genome.</title>
        <authorList>
            <person name="Kono N."/>
            <person name="Arakawa K."/>
        </authorList>
    </citation>
    <scope>NUCLEOTIDE SEQUENCE [LARGE SCALE GENOMIC DNA]</scope>
</reference>
<organism evidence="1 2">
    <name type="scientific">Caerostris extrusa</name>
    <name type="common">Bark spider</name>
    <name type="synonym">Caerostris bankana</name>
    <dbReference type="NCBI Taxonomy" id="172846"/>
    <lineage>
        <taxon>Eukaryota</taxon>
        <taxon>Metazoa</taxon>
        <taxon>Ecdysozoa</taxon>
        <taxon>Arthropoda</taxon>
        <taxon>Chelicerata</taxon>
        <taxon>Arachnida</taxon>
        <taxon>Araneae</taxon>
        <taxon>Araneomorphae</taxon>
        <taxon>Entelegynae</taxon>
        <taxon>Araneoidea</taxon>
        <taxon>Araneidae</taxon>
        <taxon>Caerostris</taxon>
    </lineage>
</organism>
<name>A0AAV4Y0C3_CAEEX</name>
<evidence type="ECO:0000313" key="1">
    <source>
        <dbReference type="EMBL" id="GIY99604.1"/>
    </source>
</evidence>
<dbReference type="AlphaFoldDB" id="A0AAV4Y0C3"/>
<evidence type="ECO:0000313" key="2">
    <source>
        <dbReference type="Proteomes" id="UP001054945"/>
    </source>
</evidence>
<dbReference type="EMBL" id="BPLR01018438">
    <property type="protein sequence ID" value="GIY99604.1"/>
    <property type="molecule type" value="Genomic_DNA"/>
</dbReference>
<keyword evidence="2" id="KW-1185">Reference proteome</keyword>
<proteinExistence type="predicted"/>
<gene>
    <name evidence="1" type="ORF">CEXT_723221</name>
</gene>
<accession>A0AAV4Y0C3</accession>
<sequence length="113" mass="12803">MSKTFDDVSLPACYYLLRSQHKSHISKHQIIPLFLKKAVKSCQPSMLFANEAFSAFNRNSVCSWRKPRRSVQELRIPEIAGGGMSVHFAAHVTVMDRRETLVKKKSPNGYGAH</sequence>
<protein>
    <submittedName>
        <fullName evidence="1">Uncharacterized protein</fullName>
    </submittedName>
</protein>
<comment type="caution">
    <text evidence="1">The sequence shown here is derived from an EMBL/GenBank/DDBJ whole genome shotgun (WGS) entry which is preliminary data.</text>
</comment>